<dbReference type="CDD" id="cd07043">
    <property type="entry name" value="STAS_anti-anti-sigma_factors"/>
    <property type="match status" value="1"/>
</dbReference>
<dbReference type="RefSeq" id="WP_053195544.1">
    <property type="nucleotide sequence ID" value="NZ_CP011409.1"/>
</dbReference>
<evidence type="ECO:0000259" key="1">
    <source>
        <dbReference type="PROSITE" id="PS50801"/>
    </source>
</evidence>
<evidence type="ECO:0000313" key="2">
    <source>
        <dbReference type="EMBL" id="AKZ62045.1"/>
    </source>
</evidence>
<dbReference type="Gene3D" id="3.30.750.24">
    <property type="entry name" value="STAS domain"/>
    <property type="match status" value="1"/>
</dbReference>
<dbReference type="SUPFAM" id="SSF52091">
    <property type="entry name" value="SpoIIaa-like"/>
    <property type="match status" value="1"/>
</dbReference>
<gene>
    <name evidence="2" type="ORF">F506_04580</name>
</gene>
<keyword evidence="3" id="KW-1185">Reference proteome</keyword>
<accession>A0ABM5UY51</accession>
<dbReference type="InterPro" id="IPR036513">
    <property type="entry name" value="STAS_dom_sf"/>
</dbReference>
<dbReference type="PROSITE" id="PS50801">
    <property type="entry name" value="STAS"/>
    <property type="match status" value="1"/>
</dbReference>
<dbReference type="InterPro" id="IPR002645">
    <property type="entry name" value="STAS_dom"/>
</dbReference>
<organism evidence="2 3">
    <name type="scientific">Herbaspirillum hiltneri N3</name>
    <dbReference type="NCBI Taxonomy" id="1262470"/>
    <lineage>
        <taxon>Bacteria</taxon>
        <taxon>Pseudomonadati</taxon>
        <taxon>Pseudomonadota</taxon>
        <taxon>Betaproteobacteria</taxon>
        <taxon>Burkholderiales</taxon>
        <taxon>Oxalobacteraceae</taxon>
        <taxon>Herbaspirillum</taxon>
    </lineage>
</organism>
<dbReference type="Proteomes" id="UP000063429">
    <property type="component" value="Chromosome"/>
</dbReference>
<name>A0ABM5UY51_9BURK</name>
<feature type="domain" description="STAS" evidence="1">
    <location>
        <begin position="1"/>
        <end position="112"/>
    </location>
</feature>
<protein>
    <submittedName>
        <fullName evidence="2">Anti-anti-sigma regulatory protein</fullName>
    </submittedName>
</protein>
<proteinExistence type="predicted"/>
<dbReference type="EMBL" id="CP011409">
    <property type="protein sequence ID" value="AKZ62045.1"/>
    <property type="molecule type" value="Genomic_DNA"/>
</dbReference>
<dbReference type="Pfam" id="PF01740">
    <property type="entry name" value="STAS"/>
    <property type="match status" value="1"/>
</dbReference>
<sequence length="112" mass="12227">MKLETSQKDGVMIVRAAGRLDANGVGEFVVQLREQCDGTAKKLILDFSGLTELGADGLRVLYLLSKKNQGARDCLLVTGMRPCVRDVFDDSGFAALYKVVDTVEEWPHASHA</sequence>
<dbReference type="PANTHER" id="PTHR33495">
    <property type="entry name" value="ANTI-SIGMA FACTOR ANTAGONIST TM_1081-RELATED-RELATED"/>
    <property type="match status" value="1"/>
</dbReference>
<evidence type="ECO:0000313" key="3">
    <source>
        <dbReference type="Proteomes" id="UP000063429"/>
    </source>
</evidence>
<reference evidence="3" key="1">
    <citation type="journal article" date="2015" name="Genome Announc.">
        <title>Complete Genome Sequence of Herbaspirillum hiltneri N3 (DSM 17495), Isolated from Surface-Sterilized Wheat Roots.</title>
        <authorList>
            <person name="Guizelini D."/>
            <person name="Saizaki P.M."/>
            <person name="Coimbra N.A."/>
            <person name="Weiss V.A."/>
            <person name="Faoro H."/>
            <person name="Sfeir M.Z."/>
            <person name="Baura V.A."/>
            <person name="Monteiro R.A."/>
            <person name="Chubatsu L.S."/>
            <person name="Souza E.M."/>
            <person name="Cruz L.M."/>
            <person name="Pedrosa F.O."/>
            <person name="Raittz R.T."/>
            <person name="Marchaukoski J.N."/>
            <person name="Steffens M.B."/>
        </authorList>
    </citation>
    <scope>NUCLEOTIDE SEQUENCE [LARGE SCALE GENOMIC DNA]</scope>
    <source>
        <strain evidence="3">N3</strain>
    </source>
</reference>